<reference evidence="1" key="2">
    <citation type="submission" date="2021-09" db="EMBL/GenBank/DDBJ databases">
        <authorList>
            <person name="Gilroy R."/>
        </authorList>
    </citation>
    <scope>NUCLEOTIDE SEQUENCE</scope>
    <source>
        <strain evidence="1">6019</strain>
    </source>
</reference>
<dbReference type="InterPro" id="IPR029055">
    <property type="entry name" value="Ntn_hydrolases_N"/>
</dbReference>
<dbReference type="Pfam" id="PF06267">
    <property type="entry name" value="DUF1028"/>
    <property type="match status" value="1"/>
</dbReference>
<accession>A0A921DXI3</accession>
<reference evidence="1" key="1">
    <citation type="journal article" date="2021" name="PeerJ">
        <title>Extensive microbial diversity within the chicken gut microbiome revealed by metagenomics and culture.</title>
        <authorList>
            <person name="Gilroy R."/>
            <person name="Ravi A."/>
            <person name="Getino M."/>
            <person name="Pursley I."/>
            <person name="Horton D.L."/>
            <person name="Alikhan N.F."/>
            <person name="Baker D."/>
            <person name="Gharbi K."/>
            <person name="Hall N."/>
            <person name="Watson M."/>
            <person name="Adriaenssens E.M."/>
            <person name="Foster-Nyarko E."/>
            <person name="Jarju S."/>
            <person name="Secka A."/>
            <person name="Antonio M."/>
            <person name="Oren A."/>
            <person name="Chaudhuri R.R."/>
            <person name="La Ragione R."/>
            <person name="Hildebrand F."/>
            <person name="Pallen M.J."/>
        </authorList>
    </citation>
    <scope>NUCLEOTIDE SEQUENCE</scope>
    <source>
        <strain evidence="1">6019</strain>
    </source>
</reference>
<gene>
    <name evidence="1" type="ORF">K8V35_06720</name>
</gene>
<dbReference type="InterPro" id="IPR010430">
    <property type="entry name" value="DUF1028"/>
</dbReference>
<dbReference type="Gene3D" id="3.60.20.10">
    <property type="entry name" value="Glutamine Phosphoribosylpyrophosphate, subunit 1, domain 1"/>
    <property type="match status" value="1"/>
</dbReference>
<dbReference type="Proteomes" id="UP000763505">
    <property type="component" value="Unassembled WGS sequence"/>
</dbReference>
<dbReference type="EMBL" id="DYYI01000072">
    <property type="protein sequence ID" value="HJE20027.1"/>
    <property type="molecule type" value="Genomic_DNA"/>
</dbReference>
<evidence type="ECO:0000313" key="1">
    <source>
        <dbReference type="EMBL" id="HJE20027.1"/>
    </source>
</evidence>
<dbReference type="PANTHER" id="PTHR39328:SF1">
    <property type="entry name" value="BLL2871 PROTEIN"/>
    <property type="match status" value="1"/>
</dbReference>
<protein>
    <submittedName>
        <fullName evidence="1">DUF1028 domain-containing protein</fullName>
    </submittedName>
</protein>
<evidence type="ECO:0000313" key="2">
    <source>
        <dbReference type="Proteomes" id="UP000763505"/>
    </source>
</evidence>
<organism evidence="1 2">
    <name type="scientific">Aliicoccus persicus</name>
    <dbReference type="NCBI Taxonomy" id="930138"/>
    <lineage>
        <taxon>Bacteria</taxon>
        <taxon>Bacillati</taxon>
        <taxon>Bacillota</taxon>
        <taxon>Bacilli</taxon>
        <taxon>Bacillales</taxon>
        <taxon>Staphylococcaceae</taxon>
        <taxon>Aliicoccus</taxon>
    </lineage>
</organism>
<name>A0A921DXI3_9STAP</name>
<sequence>MTFSISARCEKTNQLGGAISTAVPAVGARCAYAKTNVGAISSQSISNPYIAIRGLELLENNLNASEVLDIVLSRDPDRELRQVGIVDNNGRSAAFTGEKCEGYSGHLTGYNYSIQGNTLVNEETLTAMEDVFLNNEELTLAERLLKTIEAAQVAGGDKRGRQSAALLVVDNEEHPVVDLRVDEHVDPVAELRRIYEVAESDLYPYFKTMPKLLEEK</sequence>
<dbReference type="SUPFAM" id="SSF56235">
    <property type="entry name" value="N-terminal nucleophile aminohydrolases (Ntn hydrolases)"/>
    <property type="match status" value="1"/>
</dbReference>
<comment type="caution">
    <text evidence="1">The sequence shown here is derived from an EMBL/GenBank/DDBJ whole genome shotgun (WGS) entry which is preliminary data.</text>
</comment>
<proteinExistence type="predicted"/>
<dbReference type="PANTHER" id="PTHR39328">
    <property type="entry name" value="BLL2871 PROTEIN"/>
    <property type="match status" value="1"/>
</dbReference>
<dbReference type="AlphaFoldDB" id="A0A921DXI3"/>